<keyword evidence="2" id="KW-1185">Reference proteome</keyword>
<accession>A0A2D1G7M2</accession>
<dbReference type="EMBL" id="MF919495">
    <property type="protein sequence ID" value="ATN87868.1"/>
    <property type="molecule type" value="Genomic_DNA"/>
</dbReference>
<organism evidence="1 2">
    <name type="scientific">Mycobacterium phage Bigswole</name>
    <dbReference type="NCBI Taxonomy" id="2041521"/>
    <lineage>
        <taxon>Viruses</taxon>
        <taxon>Duplodnaviria</taxon>
        <taxon>Heunggongvirae</taxon>
        <taxon>Uroviricota</taxon>
        <taxon>Caudoviricetes</taxon>
        <taxon>Ceeclamvirinae</taxon>
        <taxon>Bixzunavirus</taxon>
        <taxon>Bixzunavirus bigswole</taxon>
    </lineage>
</organism>
<proteinExistence type="predicted"/>
<protein>
    <submittedName>
        <fullName evidence="1">Uncharacterized protein</fullName>
    </submittedName>
</protein>
<evidence type="ECO:0000313" key="1">
    <source>
        <dbReference type="EMBL" id="ATN87868.1"/>
    </source>
</evidence>
<sequence length="85" mass="9987">MMTKTALRARRFHHLSGLQQTQIYREIEKAIEPYRGLRGLTARTKETMSVRLARKFGVPRKVILDVYEYRAAQRHEAEVIHRPGP</sequence>
<evidence type="ECO:0000313" key="2">
    <source>
        <dbReference type="Proteomes" id="UP000230528"/>
    </source>
</evidence>
<name>A0A2D1G7M2_9CAUD</name>
<reference evidence="1 2" key="1">
    <citation type="submission" date="2017-09" db="EMBL/GenBank/DDBJ databases">
        <authorList>
            <person name="Abdullah M."/>
            <person name="Cabreras A."/>
            <person name="Frueh W."/>
            <person name="Le H."/>
            <person name="Lezo S."/>
            <person name="Mvoula E."/>
            <person name="Quinn R."/>
            <person name="Sadana R."/>
            <person name="Saha S."/>
            <person name="Klyczek K."/>
            <person name="Garlena R.A."/>
            <person name="Russell D.A."/>
            <person name="Pope W.H."/>
            <person name="Jacobs-Sera D."/>
            <person name="Hendrix R.W."/>
            <person name="Hatfull G.F."/>
        </authorList>
    </citation>
    <scope>NUCLEOTIDE SEQUENCE [LARGE SCALE GENOMIC DNA]</scope>
</reference>
<gene>
    <name evidence="1" type="ORF">SEA_BIGSWOLE_227</name>
</gene>
<dbReference type="Proteomes" id="UP000230528">
    <property type="component" value="Genome"/>
</dbReference>